<name>A0A2G9HGZ4_9LAMI</name>
<accession>A0A2G9HGZ4</accession>
<dbReference type="EMBL" id="NKXS01001803">
    <property type="protein sequence ID" value="PIN16775.1"/>
    <property type="molecule type" value="Genomic_DNA"/>
</dbReference>
<evidence type="ECO:0000313" key="1">
    <source>
        <dbReference type="EMBL" id="PIN16775.1"/>
    </source>
</evidence>
<dbReference type="Proteomes" id="UP000231279">
    <property type="component" value="Unassembled WGS sequence"/>
</dbReference>
<dbReference type="PANTHER" id="PTHR38222:SF1">
    <property type="entry name" value="TFIIS N-TERMINAL DOMAIN-CONTAINING PROTEIN"/>
    <property type="match status" value="1"/>
</dbReference>
<keyword evidence="2" id="KW-1185">Reference proteome</keyword>
<protein>
    <submittedName>
        <fullName evidence="1">Uncharacterized protein</fullName>
    </submittedName>
</protein>
<evidence type="ECO:0000313" key="2">
    <source>
        <dbReference type="Proteomes" id="UP000231279"/>
    </source>
</evidence>
<gene>
    <name evidence="1" type="ORF">CDL12_10577</name>
</gene>
<sequence>MSEPEDMWNSELSMLGKKNERALFAGGCGAAAPAVAREDERNSSKGWRSRFGEAMIVRVMKLHYSEASLSMLMESFSA</sequence>
<proteinExistence type="predicted"/>
<dbReference type="AlphaFoldDB" id="A0A2G9HGZ4"/>
<comment type="caution">
    <text evidence="1">The sequence shown here is derived from an EMBL/GenBank/DDBJ whole genome shotgun (WGS) entry which is preliminary data.</text>
</comment>
<dbReference type="PANTHER" id="PTHR38222">
    <property type="entry name" value="TFIIS N-TERMINAL DOMAIN-CONTAINING PROTEIN"/>
    <property type="match status" value="1"/>
</dbReference>
<reference evidence="2" key="1">
    <citation type="journal article" date="2018" name="Gigascience">
        <title>Genome assembly of the Pink Ipe (Handroanthus impetiginosus, Bignoniaceae), a highly valued, ecologically keystone Neotropical timber forest tree.</title>
        <authorList>
            <person name="Silva-Junior O.B."/>
            <person name="Grattapaglia D."/>
            <person name="Novaes E."/>
            <person name="Collevatti R.G."/>
        </authorList>
    </citation>
    <scope>NUCLEOTIDE SEQUENCE [LARGE SCALE GENOMIC DNA]</scope>
    <source>
        <strain evidence="2">cv. UFG-1</strain>
    </source>
</reference>
<organism evidence="1 2">
    <name type="scientific">Handroanthus impetiginosus</name>
    <dbReference type="NCBI Taxonomy" id="429701"/>
    <lineage>
        <taxon>Eukaryota</taxon>
        <taxon>Viridiplantae</taxon>
        <taxon>Streptophyta</taxon>
        <taxon>Embryophyta</taxon>
        <taxon>Tracheophyta</taxon>
        <taxon>Spermatophyta</taxon>
        <taxon>Magnoliopsida</taxon>
        <taxon>eudicotyledons</taxon>
        <taxon>Gunneridae</taxon>
        <taxon>Pentapetalae</taxon>
        <taxon>asterids</taxon>
        <taxon>lamiids</taxon>
        <taxon>Lamiales</taxon>
        <taxon>Bignoniaceae</taxon>
        <taxon>Crescentiina</taxon>
        <taxon>Tabebuia alliance</taxon>
        <taxon>Handroanthus</taxon>
    </lineage>
</organism>